<dbReference type="SUPFAM" id="SSF102705">
    <property type="entry name" value="NIF3 (NGG1p interacting factor 3)-like"/>
    <property type="match status" value="1"/>
</dbReference>
<name>A0A9D1GRN9_9FIRM</name>
<evidence type="ECO:0000256" key="4">
    <source>
        <dbReference type="PIRSR" id="PIRSR602678-1"/>
    </source>
</evidence>
<sequence length="260" mass="28317">MKMTKISEIYDYIDSLAPFRTQDSWDNAGLLTGSMGGSVTKALVALDAKMPVIEEAKKLGCELIVTHHPVIFNPLRCINEDVEAGRLVKYSIACICAHTNLDSAEYGISDMMADALGMKNLHIPLEINRTDPETGRRLGYGTTAECESMSPERLAALCKERFGCVGIRYVPGRKNIRKVGMVSGAGGEFISAAEALGLDALITAEVKHHQFIEAERTGITLIDAGHFETEVIAAGYLWEKLSSRFDGTEFILSEVGSAVR</sequence>
<dbReference type="PANTHER" id="PTHR13799">
    <property type="entry name" value="NGG1 INTERACTING FACTOR 3"/>
    <property type="match status" value="1"/>
</dbReference>
<dbReference type="Proteomes" id="UP000824136">
    <property type="component" value="Unassembled WGS sequence"/>
</dbReference>
<reference evidence="5" key="2">
    <citation type="journal article" date="2021" name="PeerJ">
        <title>Extensive microbial diversity within the chicken gut microbiome revealed by metagenomics and culture.</title>
        <authorList>
            <person name="Gilroy R."/>
            <person name="Ravi A."/>
            <person name="Getino M."/>
            <person name="Pursley I."/>
            <person name="Horton D.L."/>
            <person name="Alikhan N.F."/>
            <person name="Baker D."/>
            <person name="Gharbi K."/>
            <person name="Hall N."/>
            <person name="Watson M."/>
            <person name="Adriaenssens E.M."/>
            <person name="Foster-Nyarko E."/>
            <person name="Jarju S."/>
            <person name="Secka A."/>
            <person name="Antonio M."/>
            <person name="Oren A."/>
            <person name="Chaudhuri R.R."/>
            <person name="La Ragione R."/>
            <person name="Hildebrand F."/>
            <person name="Pallen M.J."/>
        </authorList>
    </citation>
    <scope>NUCLEOTIDE SEQUENCE</scope>
    <source>
        <strain evidence="5">CHK33-4379</strain>
    </source>
</reference>
<organism evidence="5 6">
    <name type="scientific">Candidatus Faeciplasma pullistercoris</name>
    <dbReference type="NCBI Taxonomy" id="2840800"/>
    <lineage>
        <taxon>Bacteria</taxon>
        <taxon>Bacillati</taxon>
        <taxon>Bacillota</taxon>
        <taxon>Clostridia</taxon>
        <taxon>Eubacteriales</taxon>
        <taxon>Oscillospiraceae</taxon>
        <taxon>Oscillospiraceae incertae sedis</taxon>
        <taxon>Candidatus Faeciplasma</taxon>
    </lineage>
</organism>
<feature type="binding site" evidence="4">
    <location>
        <position position="68"/>
    </location>
    <ligand>
        <name>a divalent metal cation</name>
        <dbReference type="ChEBI" id="CHEBI:60240"/>
        <label>1</label>
    </ligand>
</feature>
<dbReference type="GO" id="GO:0046872">
    <property type="term" value="F:metal ion binding"/>
    <property type="evidence" value="ECO:0007669"/>
    <property type="project" value="UniProtKB-KW"/>
</dbReference>
<feature type="binding site" evidence="4">
    <location>
        <position position="226"/>
    </location>
    <ligand>
        <name>a divalent metal cation</name>
        <dbReference type="ChEBI" id="CHEBI:60240"/>
        <label>1</label>
    </ligand>
</feature>
<accession>A0A9D1GRN9</accession>
<evidence type="ECO:0000313" key="6">
    <source>
        <dbReference type="Proteomes" id="UP000824136"/>
    </source>
</evidence>
<evidence type="ECO:0000256" key="2">
    <source>
        <dbReference type="ARBA" id="ARBA00022112"/>
    </source>
</evidence>
<dbReference type="NCBIfam" id="TIGR00486">
    <property type="entry name" value="YbgI_SA1388"/>
    <property type="match status" value="1"/>
</dbReference>
<gene>
    <name evidence="5" type="ORF">IAC39_00370</name>
</gene>
<feature type="binding site" evidence="4">
    <location>
        <position position="230"/>
    </location>
    <ligand>
        <name>a divalent metal cation</name>
        <dbReference type="ChEBI" id="CHEBI:60240"/>
        <label>1</label>
    </ligand>
</feature>
<dbReference type="InterPro" id="IPR036069">
    <property type="entry name" value="DUF34/NIF3_sf"/>
</dbReference>
<feature type="non-terminal residue" evidence="5">
    <location>
        <position position="260"/>
    </location>
</feature>
<proteinExistence type="inferred from homology"/>
<evidence type="ECO:0000256" key="1">
    <source>
        <dbReference type="ARBA" id="ARBA00006964"/>
    </source>
</evidence>
<protein>
    <recommendedName>
        <fullName evidence="2">GTP cyclohydrolase 1 type 2 homolog</fullName>
    </recommendedName>
</protein>
<reference evidence="5" key="1">
    <citation type="submission" date="2020-10" db="EMBL/GenBank/DDBJ databases">
        <authorList>
            <person name="Gilroy R."/>
        </authorList>
    </citation>
    <scope>NUCLEOTIDE SEQUENCE</scope>
    <source>
        <strain evidence="5">CHK33-4379</strain>
    </source>
</reference>
<dbReference type="InterPro" id="IPR002678">
    <property type="entry name" value="DUF34/NIF3"/>
</dbReference>
<dbReference type="Gene3D" id="3.40.1390.30">
    <property type="entry name" value="NIF3 (NGG1p interacting factor 3)-like"/>
    <property type="match status" value="2"/>
</dbReference>
<dbReference type="GO" id="GO:0005737">
    <property type="term" value="C:cytoplasm"/>
    <property type="evidence" value="ECO:0007669"/>
    <property type="project" value="TreeGrafter"/>
</dbReference>
<dbReference type="FunFam" id="3.40.1390.30:FF:000001">
    <property type="entry name" value="GTP cyclohydrolase 1 type 2"/>
    <property type="match status" value="1"/>
</dbReference>
<comment type="similarity">
    <text evidence="1">Belongs to the GTP cyclohydrolase I type 2/NIF3 family.</text>
</comment>
<comment type="caution">
    <text evidence="5">The sequence shown here is derived from an EMBL/GenBank/DDBJ whole genome shotgun (WGS) entry which is preliminary data.</text>
</comment>
<dbReference type="AlphaFoldDB" id="A0A9D1GRN9"/>
<feature type="binding site" evidence="4">
    <location>
        <position position="102"/>
    </location>
    <ligand>
        <name>a divalent metal cation</name>
        <dbReference type="ChEBI" id="CHEBI:60240"/>
        <label>1</label>
    </ligand>
</feature>
<keyword evidence="3 4" id="KW-0479">Metal-binding</keyword>
<dbReference type="PANTHER" id="PTHR13799:SF14">
    <property type="entry name" value="GTP CYCLOHYDROLASE 1 TYPE 2 HOMOLOG"/>
    <property type="match status" value="1"/>
</dbReference>
<evidence type="ECO:0000256" key="3">
    <source>
        <dbReference type="ARBA" id="ARBA00022723"/>
    </source>
</evidence>
<dbReference type="EMBL" id="DVLL01000001">
    <property type="protein sequence ID" value="HIT58171.1"/>
    <property type="molecule type" value="Genomic_DNA"/>
</dbReference>
<evidence type="ECO:0000313" key="5">
    <source>
        <dbReference type="EMBL" id="HIT58171.1"/>
    </source>
</evidence>
<feature type="binding site" evidence="4">
    <location>
        <position position="67"/>
    </location>
    <ligand>
        <name>a divalent metal cation</name>
        <dbReference type="ChEBI" id="CHEBI:60240"/>
        <label>1</label>
    </ligand>
</feature>
<dbReference type="Pfam" id="PF01784">
    <property type="entry name" value="DUF34_NIF3"/>
    <property type="match status" value="1"/>
</dbReference>